<dbReference type="EMBL" id="NCKV01003728">
    <property type="protein sequence ID" value="RWS25419.1"/>
    <property type="molecule type" value="Genomic_DNA"/>
</dbReference>
<keyword evidence="4" id="KW-0107">Calcium channel</keyword>
<dbReference type="OrthoDB" id="10054666at2759"/>
<dbReference type="VEuPathDB" id="VectorBase:LDEU006621"/>
<dbReference type="InterPro" id="IPR013608">
    <property type="entry name" value="VWA_N"/>
</dbReference>
<evidence type="ECO:0000256" key="13">
    <source>
        <dbReference type="ARBA" id="ARBA00023303"/>
    </source>
</evidence>
<keyword evidence="7" id="KW-0106">Calcium</keyword>
<organism evidence="15 16">
    <name type="scientific">Leptotrombidium deliense</name>
    <dbReference type="NCBI Taxonomy" id="299467"/>
    <lineage>
        <taxon>Eukaryota</taxon>
        <taxon>Metazoa</taxon>
        <taxon>Ecdysozoa</taxon>
        <taxon>Arthropoda</taxon>
        <taxon>Chelicerata</taxon>
        <taxon>Arachnida</taxon>
        <taxon>Acari</taxon>
        <taxon>Acariformes</taxon>
        <taxon>Trombidiformes</taxon>
        <taxon>Prostigmata</taxon>
        <taxon>Anystina</taxon>
        <taxon>Parasitengona</taxon>
        <taxon>Trombiculoidea</taxon>
        <taxon>Trombiculidae</taxon>
        <taxon>Leptotrombidium</taxon>
    </lineage>
</organism>
<keyword evidence="13" id="KW-0407">Ion channel</keyword>
<dbReference type="PANTHER" id="PTHR10166:SF37">
    <property type="entry name" value="STOLID, ISOFORM H"/>
    <property type="match status" value="1"/>
</dbReference>
<dbReference type="PROSITE" id="PS50234">
    <property type="entry name" value="VWFA"/>
    <property type="match status" value="1"/>
</dbReference>
<evidence type="ECO:0000256" key="5">
    <source>
        <dbReference type="ARBA" id="ARBA00022692"/>
    </source>
</evidence>
<proteinExistence type="predicted"/>
<keyword evidence="5" id="KW-0812">Transmembrane</keyword>
<dbReference type="AlphaFoldDB" id="A0A443SD13"/>
<accession>A0A443SD13</accession>
<feature type="domain" description="VWFA" evidence="14">
    <location>
        <begin position="230"/>
        <end position="419"/>
    </location>
</feature>
<evidence type="ECO:0000256" key="4">
    <source>
        <dbReference type="ARBA" id="ARBA00022673"/>
    </source>
</evidence>
<dbReference type="STRING" id="299467.A0A443SD13"/>
<dbReference type="GO" id="GO:0005891">
    <property type="term" value="C:voltage-gated calcium channel complex"/>
    <property type="evidence" value="ECO:0007669"/>
    <property type="project" value="TreeGrafter"/>
</dbReference>
<keyword evidence="10" id="KW-0406">Ion transport</keyword>
<keyword evidence="2" id="KW-0813">Transport</keyword>
<evidence type="ECO:0000256" key="7">
    <source>
        <dbReference type="ARBA" id="ARBA00022837"/>
    </source>
</evidence>
<evidence type="ECO:0000256" key="9">
    <source>
        <dbReference type="ARBA" id="ARBA00022989"/>
    </source>
</evidence>
<dbReference type="SUPFAM" id="SSF53300">
    <property type="entry name" value="vWA-like"/>
    <property type="match status" value="1"/>
</dbReference>
<dbReference type="Pfam" id="PF08399">
    <property type="entry name" value="VWA_N"/>
    <property type="match status" value="1"/>
</dbReference>
<evidence type="ECO:0000256" key="2">
    <source>
        <dbReference type="ARBA" id="ARBA00022448"/>
    </source>
</evidence>
<dbReference type="InterPro" id="IPR036465">
    <property type="entry name" value="vWFA_dom_sf"/>
</dbReference>
<dbReference type="FunFam" id="3.40.50.410:FF:000007">
    <property type="entry name" value="Calcium voltage-gated channel auxiliary subunit alpha2delta 3"/>
    <property type="match status" value="1"/>
</dbReference>
<keyword evidence="9" id="KW-1133">Transmembrane helix</keyword>
<sequence length="446" mass="51855">MKQAVKIVSQNYNDNGVEVRQEEPQETLNQVISDIKELLHSKREHVRRIAEKAEAASAEHDVNPNLIFNFYNSKKLYESNEDLDSLIKKNVPYLDTVDDEEEKNKERVREMHKWRQIKLQPETVYRNVPVSLNYSAVHIPVNVFSENPTVMNSIKWSESLLPVFKKNKNKDSDLYWQYFCSNDGFLRIYPAEKWRSPKYMQNPDEDQIPLDLYDCRLQKWYTKAAASPKDVVILLDRSGSMTGQRKEISRNVVVNILESLTEDDFVTIVGFNNLIARFVNCFGNKLVQANKQNIRTFRESLGEMETTDIANFTQALKDAFDILDEARRHNEGAQCNQAIMLVTDGAPETFSDLFHEYNGPVDRYGQQRVPVRVFTYLIGKEVTDTEEMHQIACRNRGYYTHVANNAEVREQVQLYIPVMSRPIVLSKDRPFIYTNVYTDISVRIGL</sequence>
<comment type="subcellular location">
    <subcellularLocation>
        <location evidence="1">Membrane</location>
        <topology evidence="1">Single-pass type I membrane protein</topology>
    </subcellularLocation>
</comment>
<keyword evidence="6" id="KW-0732">Signal</keyword>
<dbReference type="Proteomes" id="UP000288716">
    <property type="component" value="Unassembled WGS sequence"/>
</dbReference>
<keyword evidence="8" id="KW-0851">Voltage-gated channel</keyword>
<evidence type="ECO:0000256" key="1">
    <source>
        <dbReference type="ARBA" id="ARBA00004479"/>
    </source>
</evidence>
<dbReference type="Pfam" id="PF00092">
    <property type="entry name" value="VWA"/>
    <property type="match status" value="1"/>
</dbReference>
<evidence type="ECO:0000313" key="16">
    <source>
        <dbReference type="Proteomes" id="UP000288716"/>
    </source>
</evidence>
<dbReference type="Gene3D" id="3.40.50.410">
    <property type="entry name" value="von Willebrand factor, type A domain"/>
    <property type="match status" value="1"/>
</dbReference>
<evidence type="ECO:0000256" key="3">
    <source>
        <dbReference type="ARBA" id="ARBA00022568"/>
    </source>
</evidence>
<evidence type="ECO:0000256" key="8">
    <source>
        <dbReference type="ARBA" id="ARBA00022882"/>
    </source>
</evidence>
<dbReference type="GO" id="GO:0005245">
    <property type="term" value="F:voltage-gated calcium channel activity"/>
    <property type="evidence" value="ECO:0007669"/>
    <property type="project" value="TreeGrafter"/>
</dbReference>
<protein>
    <submittedName>
        <fullName evidence="15">Voltage-dependent calcium channel subunit alpha-2/delta-3-like protein</fullName>
    </submittedName>
</protein>
<evidence type="ECO:0000256" key="12">
    <source>
        <dbReference type="ARBA" id="ARBA00023180"/>
    </source>
</evidence>
<keyword evidence="11" id="KW-0472">Membrane</keyword>
<reference evidence="15 16" key="1">
    <citation type="journal article" date="2018" name="Gigascience">
        <title>Genomes of trombidid mites reveal novel predicted allergens and laterally-transferred genes associated with secondary metabolism.</title>
        <authorList>
            <person name="Dong X."/>
            <person name="Chaisiri K."/>
            <person name="Xia D."/>
            <person name="Armstrong S.D."/>
            <person name="Fang Y."/>
            <person name="Donnelly M.J."/>
            <person name="Kadowaki T."/>
            <person name="McGarry J.W."/>
            <person name="Darby A.C."/>
            <person name="Makepeace B.L."/>
        </authorList>
    </citation>
    <scope>NUCLEOTIDE SEQUENCE [LARGE SCALE GENOMIC DNA]</scope>
    <source>
        <strain evidence="15">UoL-UT</strain>
    </source>
</reference>
<comment type="caution">
    <text evidence="15">The sequence shown here is derived from an EMBL/GenBank/DDBJ whole genome shotgun (WGS) entry which is preliminary data.</text>
</comment>
<evidence type="ECO:0000259" key="14">
    <source>
        <dbReference type="PROSITE" id="PS50234"/>
    </source>
</evidence>
<evidence type="ECO:0000256" key="11">
    <source>
        <dbReference type="ARBA" id="ARBA00023136"/>
    </source>
</evidence>
<keyword evidence="3" id="KW-0109">Calcium transport</keyword>
<dbReference type="InterPro" id="IPR051173">
    <property type="entry name" value="Ca_channel_alpha-2/delta"/>
</dbReference>
<keyword evidence="16" id="KW-1185">Reference proteome</keyword>
<evidence type="ECO:0000313" key="15">
    <source>
        <dbReference type="EMBL" id="RWS25419.1"/>
    </source>
</evidence>
<dbReference type="InterPro" id="IPR002035">
    <property type="entry name" value="VWF_A"/>
</dbReference>
<dbReference type="SMART" id="SM00327">
    <property type="entry name" value="VWA"/>
    <property type="match status" value="1"/>
</dbReference>
<evidence type="ECO:0000256" key="10">
    <source>
        <dbReference type="ARBA" id="ARBA00023065"/>
    </source>
</evidence>
<name>A0A443SD13_9ACAR</name>
<dbReference type="PANTHER" id="PTHR10166">
    <property type="entry name" value="VOLTAGE-DEPENDENT CALCIUM CHANNEL SUBUNIT ALPHA-2/DELTA-RELATED"/>
    <property type="match status" value="1"/>
</dbReference>
<keyword evidence="12" id="KW-0325">Glycoprotein</keyword>
<evidence type="ECO:0000256" key="6">
    <source>
        <dbReference type="ARBA" id="ARBA00022729"/>
    </source>
</evidence>
<gene>
    <name evidence="15" type="ORF">B4U80_10502</name>
</gene>